<dbReference type="STRING" id="1399797.GCA_000518285_00034"/>
<dbReference type="AlphaFoldDB" id="A0A2S5REH5"/>
<reference evidence="3 4" key="1">
    <citation type="submission" date="2017-11" db="EMBL/GenBank/DDBJ databases">
        <title>Genome sequence of Entomoplasma lucivorax PIPN-2 (ATCC 49196).</title>
        <authorList>
            <person name="Lo W.-S."/>
            <person name="Gasparich G.E."/>
            <person name="Kuo C.-H."/>
        </authorList>
    </citation>
    <scope>NUCLEOTIDE SEQUENCE [LARGE SCALE GENOMIC DNA]</scope>
    <source>
        <strain evidence="3 4">PIPN-2</strain>
    </source>
</reference>
<protein>
    <submittedName>
        <fullName evidence="3">Uncharacterized protein</fullName>
    </submittedName>
</protein>
<keyword evidence="1" id="KW-0175">Coiled coil</keyword>
<organism evidence="3 4">
    <name type="scientific">Williamsoniiplasma lucivorax</name>
    <dbReference type="NCBI Taxonomy" id="209274"/>
    <lineage>
        <taxon>Bacteria</taxon>
        <taxon>Bacillati</taxon>
        <taxon>Mycoplasmatota</taxon>
        <taxon>Mollicutes</taxon>
        <taxon>Entomoplasmatales</taxon>
        <taxon>Williamsoniiplasma</taxon>
    </lineage>
</organism>
<feature type="coiled-coil region" evidence="1">
    <location>
        <begin position="295"/>
        <end position="322"/>
    </location>
</feature>
<keyword evidence="2" id="KW-0472">Membrane</keyword>
<proteinExistence type="predicted"/>
<gene>
    <name evidence="3" type="ORF">ELUCI_v1c06280</name>
</gene>
<comment type="caution">
    <text evidence="3">The sequence shown here is derived from an EMBL/GenBank/DDBJ whole genome shotgun (WGS) entry which is preliminary data.</text>
</comment>
<dbReference type="RefSeq" id="WP_028126311.1">
    <property type="nucleotide sequence ID" value="NZ_PHNE01000002.1"/>
</dbReference>
<feature type="transmembrane region" description="Helical" evidence="2">
    <location>
        <begin position="96"/>
        <end position="117"/>
    </location>
</feature>
<evidence type="ECO:0000313" key="4">
    <source>
        <dbReference type="Proteomes" id="UP000237865"/>
    </source>
</evidence>
<feature type="transmembrane region" description="Helical" evidence="2">
    <location>
        <begin position="63"/>
        <end position="90"/>
    </location>
</feature>
<dbReference type="EMBL" id="PHNE01000002">
    <property type="protein sequence ID" value="PPE05535.1"/>
    <property type="molecule type" value="Genomic_DNA"/>
</dbReference>
<keyword evidence="2" id="KW-1133">Transmembrane helix</keyword>
<keyword evidence="4" id="KW-1185">Reference proteome</keyword>
<accession>A0A2S5REH5</accession>
<evidence type="ECO:0000256" key="1">
    <source>
        <dbReference type="SAM" id="Coils"/>
    </source>
</evidence>
<evidence type="ECO:0000313" key="3">
    <source>
        <dbReference type="EMBL" id="PPE05535.1"/>
    </source>
</evidence>
<dbReference type="NCBIfam" id="NF046000">
    <property type="entry name" value="MAG1210_fam"/>
    <property type="match status" value="1"/>
</dbReference>
<keyword evidence="2" id="KW-0812">Transmembrane</keyword>
<name>A0A2S5REH5_9MOLU</name>
<evidence type="ECO:0000256" key="2">
    <source>
        <dbReference type="SAM" id="Phobius"/>
    </source>
</evidence>
<sequence>MFEPVKNYLQYKQQHQELMEKKLNEFIQMSQIDAAHNQDLMQQKTKKDDELNNFKGELKKVKLLKALVIIGFGLFFGLALLSILFIFGVDTGVADFVWWICFSFGLIIGIGLLVLLFTRIKQSNALWTNKVKKKEGEIAILIEEGWASLTSLNQILHWTEFNQEIEQVIPNLQLDHYLSHQVMEMMTKTFQTNLPDFDDRFAIGLQSGSINGNPLIWMNERVRGWVNHVYTGSIAISWTETVTVNGKNETRSRSQTLTAHVEKPRPNYTEEARLIFVCDLAPNLQFSRKIGEPLHEDWKKVEKEVENEYRKLEKKAQKAIKNDQSFNLLSNKAFEVLFNATNRNHEIEFRVLFTALAQSQMVELFKSKDIGLGDYFNFSKREKVNEIRAEILQQINHFNNIDLNHYDLAWIKTNLLAVANKYFDLLYLSLLPILVIPGYQDYKTQEFIYEANENQSATTSYLEQELIASNFMQALKHPNSITKNILKTTVEAVHPDYDLINVTAHGFDGIEHIEYVSVYGPDGRWHQVPVLWIEYRPVAQSKKIMIHKTKNLKSFADFKNATNHLNERELGSHNMVYKKEIAGFLIDDPENEETLMQIKSFFNQA</sequence>
<dbReference type="Proteomes" id="UP000237865">
    <property type="component" value="Unassembled WGS sequence"/>
</dbReference>